<dbReference type="InterPro" id="IPR015890">
    <property type="entry name" value="Chorismate_C"/>
</dbReference>
<keyword evidence="4 7" id="KW-0413">Isomerase</keyword>
<feature type="domain" description="Chorismate-utilising enzyme C-terminal" evidence="6">
    <location>
        <begin position="103"/>
        <end position="365"/>
    </location>
</feature>
<name>A0A7D6ZTL5_9NOCA</name>
<keyword evidence="8" id="KW-1185">Reference proteome</keyword>
<evidence type="ECO:0000256" key="5">
    <source>
        <dbReference type="ARBA" id="ARBA00041564"/>
    </source>
</evidence>
<reference evidence="7 8" key="1">
    <citation type="submission" date="2020-07" db="EMBL/GenBank/DDBJ databases">
        <authorList>
            <person name="Zhuang K."/>
            <person name="Ran Y."/>
        </authorList>
    </citation>
    <scope>NUCLEOTIDE SEQUENCE [LARGE SCALE GENOMIC DNA]</scope>
    <source>
        <strain evidence="7 8">WCH-YHL-001</strain>
    </source>
</reference>
<dbReference type="Pfam" id="PF00425">
    <property type="entry name" value="Chorismate_bind"/>
    <property type="match status" value="1"/>
</dbReference>
<proteinExistence type="inferred from homology"/>
<organism evidence="7 8">
    <name type="scientific">Nocardia huaxiensis</name>
    <dbReference type="NCBI Taxonomy" id="2755382"/>
    <lineage>
        <taxon>Bacteria</taxon>
        <taxon>Bacillati</taxon>
        <taxon>Actinomycetota</taxon>
        <taxon>Actinomycetes</taxon>
        <taxon>Mycobacteriales</taxon>
        <taxon>Nocardiaceae</taxon>
        <taxon>Nocardia</taxon>
    </lineage>
</organism>
<evidence type="ECO:0000313" key="8">
    <source>
        <dbReference type="Proteomes" id="UP000515512"/>
    </source>
</evidence>
<dbReference type="NCBIfam" id="TIGR00543">
    <property type="entry name" value="isochor_syn"/>
    <property type="match status" value="1"/>
</dbReference>
<sequence length="382" mass="40675">MGSPAGQSSGPETMNPDPAFLLARPDRTVIAHGTGRVFRSTQQAAAALRRGEVGHIVGALPFVADAPAALWAPRSISVDEHGYQPPGPAQPIFEFREARPEPEAHMRRVAEAVRLLRDPAHPVRKVVLARSIRAQASDTVRPMQILDRLVTTDPMGNGFLVDLSAAGGRYAGRHLIGSSPEILVRRNGIDVLSHPLAGSARRDIDDTTDREVARTLLGSSKDQHEHRYVVDQVSTVLRDRCAEVHTPAPELTSTPEMWHLGTPITATVRADGPSALELAAALHPTPAICGTPTAEAARLIAELEDDRGFYAGAVGWCDADGNGEWMVSIRCAELAADGRSLLAHAGGGIVAESDPAAELAETTAKFQRILRPLGISLPVTVA</sequence>
<gene>
    <name evidence="7" type="ORF">H0264_16210</name>
</gene>
<dbReference type="PANTHER" id="PTHR42839:SF2">
    <property type="entry name" value="ISOCHORISMATE SYNTHASE ENTC"/>
    <property type="match status" value="1"/>
</dbReference>
<dbReference type="InterPro" id="IPR004561">
    <property type="entry name" value="IsoChor_synthase"/>
</dbReference>
<dbReference type="Gene3D" id="3.60.120.10">
    <property type="entry name" value="Anthranilate synthase"/>
    <property type="match status" value="1"/>
</dbReference>
<protein>
    <recommendedName>
        <fullName evidence="3">isochorismate synthase</fullName>
        <ecNumber evidence="3">5.4.4.2</ecNumber>
    </recommendedName>
    <alternativeName>
        <fullName evidence="5">Isochorismate mutase</fullName>
    </alternativeName>
</protein>
<dbReference type="EMBL" id="CP059399">
    <property type="protein sequence ID" value="QLY33565.1"/>
    <property type="molecule type" value="Genomic_DNA"/>
</dbReference>
<evidence type="ECO:0000313" key="7">
    <source>
        <dbReference type="EMBL" id="QLY33565.1"/>
    </source>
</evidence>
<evidence type="ECO:0000259" key="6">
    <source>
        <dbReference type="Pfam" id="PF00425"/>
    </source>
</evidence>
<dbReference type="Proteomes" id="UP000515512">
    <property type="component" value="Chromosome"/>
</dbReference>
<dbReference type="EC" id="5.4.4.2" evidence="3"/>
<accession>A0A7D6ZTL5</accession>
<dbReference type="InterPro" id="IPR005801">
    <property type="entry name" value="ADC_synthase"/>
</dbReference>
<dbReference type="AlphaFoldDB" id="A0A7D6ZTL5"/>
<comment type="catalytic activity">
    <reaction evidence="1">
        <text>chorismate = isochorismate</text>
        <dbReference type="Rhea" id="RHEA:18985"/>
        <dbReference type="ChEBI" id="CHEBI:29748"/>
        <dbReference type="ChEBI" id="CHEBI:29780"/>
        <dbReference type="EC" id="5.4.4.2"/>
    </reaction>
</comment>
<dbReference type="PANTHER" id="PTHR42839">
    <property type="entry name" value="ISOCHORISMATE SYNTHASE ENTC"/>
    <property type="match status" value="1"/>
</dbReference>
<evidence type="ECO:0000256" key="4">
    <source>
        <dbReference type="ARBA" id="ARBA00023235"/>
    </source>
</evidence>
<evidence type="ECO:0000256" key="3">
    <source>
        <dbReference type="ARBA" id="ARBA00012824"/>
    </source>
</evidence>
<dbReference type="GO" id="GO:0008909">
    <property type="term" value="F:isochorismate synthase activity"/>
    <property type="evidence" value="ECO:0007669"/>
    <property type="project" value="UniProtKB-EC"/>
</dbReference>
<evidence type="ECO:0000256" key="1">
    <source>
        <dbReference type="ARBA" id="ARBA00000799"/>
    </source>
</evidence>
<comment type="similarity">
    <text evidence="2">Belongs to the isochorismate synthase family.</text>
</comment>
<dbReference type="SUPFAM" id="SSF56322">
    <property type="entry name" value="ADC synthase"/>
    <property type="match status" value="1"/>
</dbReference>
<evidence type="ECO:0000256" key="2">
    <source>
        <dbReference type="ARBA" id="ARBA00005297"/>
    </source>
</evidence>
<dbReference type="KEGG" id="nhu:H0264_16210"/>